<organism evidence="1 2">
    <name type="scientific">Streptosporangium subroseum</name>
    <dbReference type="NCBI Taxonomy" id="106412"/>
    <lineage>
        <taxon>Bacteria</taxon>
        <taxon>Bacillati</taxon>
        <taxon>Actinomycetota</taxon>
        <taxon>Actinomycetes</taxon>
        <taxon>Streptosporangiales</taxon>
        <taxon>Streptosporangiaceae</taxon>
        <taxon>Streptosporangium</taxon>
    </lineage>
</organism>
<gene>
    <name evidence="1" type="ORF">SAMN05216276_104911</name>
</gene>
<proteinExistence type="predicted"/>
<sequence length="79" mass="8222">MVGAVLAVVFAVVADEPEWGGFSLGAVITLGALARLTGGGRLAVRRRLTDFATLALLGIALMVGAILLQYPWLMPRSIG</sequence>
<accession>A0A239N131</accession>
<evidence type="ECO:0000313" key="1">
    <source>
        <dbReference type="EMBL" id="SNT48104.1"/>
    </source>
</evidence>
<dbReference type="Proteomes" id="UP000198282">
    <property type="component" value="Unassembled WGS sequence"/>
</dbReference>
<name>A0A239N131_9ACTN</name>
<dbReference type="EMBL" id="FZOD01000049">
    <property type="protein sequence ID" value="SNT48104.1"/>
    <property type="molecule type" value="Genomic_DNA"/>
</dbReference>
<dbReference type="AlphaFoldDB" id="A0A239N131"/>
<evidence type="ECO:0000313" key="2">
    <source>
        <dbReference type="Proteomes" id="UP000198282"/>
    </source>
</evidence>
<protein>
    <recommendedName>
        <fullName evidence="3">DUF3017 domain-containing protein</fullName>
    </recommendedName>
</protein>
<dbReference type="InterPro" id="IPR021385">
    <property type="entry name" value="DUF3017"/>
</dbReference>
<dbReference type="Pfam" id="PF11222">
    <property type="entry name" value="DUF3017"/>
    <property type="match status" value="1"/>
</dbReference>
<dbReference type="RefSeq" id="WP_179282367.1">
    <property type="nucleotide sequence ID" value="NZ_FZOD01000049.1"/>
</dbReference>
<keyword evidence="2" id="KW-1185">Reference proteome</keyword>
<reference evidence="1 2" key="1">
    <citation type="submission" date="2017-06" db="EMBL/GenBank/DDBJ databases">
        <authorList>
            <person name="Kim H.J."/>
            <person name="Triplett B.A."/>
        </authorList>
    </citation>
    <scope>NUCLEOTIDE SEQUENCE [LARGE SCALE GENOMIC DNA]</scope>
    <source>
        <strain evidence="1 2">CGMCC 4.2132</strain>
    </source>
</reference>
<evidence type="ECO:0008006" key="3">
    <source>
        <dbReference type="Google" id="ProtNLM"/>
    </source>
</evidence>